<dbReference type="PIRSF" id="PIRSF001092">
    <property type="entry name" value="Alpha-L-fucosidase"/>
    <property type="match status" value="1"/>
</dbReference>
<dbReference type="PRINTS" id="PR00741">
    <property type="entry name" value="GLHYDRLASE29"/>
</dbReference>
<evidence type="ECO:0000256" key="4">
    <source>
        <dbReference type="ARBA" id="ARBA00022729"/>
    </source>
</evidence>
<gene>
    <name evidence="11" type="primary">LOC100184076</name>
</gene>
<dbReference type="InterPro" id="IPR013780">
    <property type="entry name" value="Glyco_hydro_b"/>
</dbReference>
<dbReference type="HOGENOM" id="CLU_002934_1_1_1"/>
<dbReference type="InterPro" id="IPR016286">
    <property type="entry name" value="FUC_metazoa-typ"/>
</dbReference>
<evidence type="ECO:0000256" key="2">
    <source>
        <dbReference type="ARBA" id="ARBA00007951"/>
    </source>
</evidence>
<dbReference type="Gene3D" id="2.60.40.1180">
    <property type="entry name" value="Golgi alpha-mannosidase II"/>
    <property type="match status" value="1"/>
</dbReference>
<dbReference type="FunCoup" id="F6PLF9">
    <property type="interactions" value="11"/>
</dbReference>
<dbReference type="PANTHER" id="PTHR10030">
    <property type="entry name" value="ALPHA-L-FUCOSIDASE"/>
    <property type="match status" value="1"/>
</dbReference>
<dbReference type="KEGG" id="cin:100184076"/>
<evidence type="ECO:0000259" key="10">
    <source>
        <dbReference type="Pfam" id="PF16757"/>
    </source>
</evidence>
<accession>F6PLF9</accession>
<feature type="domain" description="Alpha-L-fucosidase C-terminal" evidence="10">
    <location>
        <begin position="372"/>
        <end position="458"/>
    </location>
</feature>
<reference evidence="11" key="2">
    <citation type="journal article" date="2008" name="Genome Biol.">
        <title>Improved genome assembly and evidence-based global gene model set for the chordate Ciona intestinalis: new insight into intron and operon populations.</title>
        <authorList>
            <person name="Satou Y."/>
            <person name="Mineta K."/>
            <person name="Ogasawara M."/>
            <person name="Sasakura Y."/>
            <person name="Shoguchi E."/>
            <person name="Ueno K."/>
            <person name="Yamada L."/>
            <person name="Matsumoto J."/>
            <person name="Wasserscheid J."/>
            <person name="Dewar K."/>
            <person name="Wiley G.B."/>
            <person name="Macmil S.L."/>
            <person name="Roe B.A."/>
            <person name="Zeller R.W."/>
            <person name="Hastings K.E."/>
            <person name="Lemaire P."/>
            <person name="Lindquist E."/>
            <person name="Endo T."/>
            <person name="Hotta K."/>
            <person name="Inaba K."/>
        </authorList>
    </citation>
    <scope>NUCLEOTIDE SEQUENCE [LARGE SCALE GENOMIC DNA]</scope>
    <source>
        <strain evidence="11">wild type</strain>
    </source>
</reference>
<feature type="chain" id="PRO_5014089809" description="alpha-L-fucosidase" evidence="8">
    <location>
        <begin position="19"/>
        <end position="461"/>
    </location>
</feature>
<organism evidence="11 12">
    <name type="scientific">Ciona intestinalis</name>
    <name type="common">Transparent sea squirt</name>
    <name type="synonym">Ascidia intestinalis</name>
    <dbReference type="NCBI Taxonomy" id="7719"/>
    <lineage>
        <taxon>Eukaryota</taxon>
        <taxon>Metazoa</taxon>
        <taxon>Chordata</taxon>
        <taxon>Tunicata</taxon>
        <taxon>Ascidiacea</taxon>
        <taxon>Phlebobranchia</taxon>
        <taxon>Cionidae</taxon>
        <taxon>Ciona</taxon>
    </lineage>
</organism>
<dbReference type="FunFam" id="3.20.20.80:FF:000027">
    <property type="entry name" value="Alpha-L-fucosidase"/>
    <property type="match status" value="1"/>
</dbReference>
<dbReference type="Proteomes" id="UP000008144">
    <property type="component" value="Chromosome 2"/>
</dbReference>
<keyword evidence="5 8" id="KW-0378">Hydrolase</keyword>
<dbReference type="SUPFAM" id="SSF51445">
    <property type="entry name" value="(Trans)glycosidases"/>
    <property type="match status" value="1"/>
</dbReference>
<evidence type="ECO:0000259" key="9">
    <source>
        <dbReference type="Pfam" id="PF01120"/>
    </source>
</evidence>
<dbReference type="EC" id="3.2.1.51" evidence="3"/>
<dbReference type="InterPro" id="IPR000933">
    <property type="entry name" value="Glyco_hydro_29"/>
</dbReference>
<evidence type="ECO:0000256" key="1">
    <source>
        <dbReference type="ARBA" id="ARBA00004071"/>
    </source>
</evidence>
<proteinExistence type="inferred from homology"/>
<evidence type="ECO:0000256" key="7">
    <source>
        <dbReference type="ARBA" id="ARBA00023295"/>
    </source>
</evidence>
<dbReference type="GeneTree" id="ENSGT00440000035378"/>
<keyword evidence="7 8" id="KW-0326">Glycosidase</keyword>
<dbReference type="GO" id="GO:0005764">
    <property type="term" value="C:lysosome"/>
    <property type="evidence" value="ECO:0000318"/>
    <property type="project" value="GO_Central"/>
</dbReference>
<dbReference type="InterPro" id="IPR057739">
    <property type="entry name" value="Glyco_hydro_29_N"/>
</dbReference>
<dbReference type="GO" id="GO:0016139">
    <property type="term" value="P:glycoside catabolic process"/>
    <property type="evidence" value="ECO:0000318"/>
    <property type="project" value="GO_Central"/>
</dbReference>
<evidence type="ECO:0000313" key="12">
    <source>
        <dbReference type="Proteomes" id="UP000008144"/>
    </source>
</evidence>
<feature type="signal peptide" evidence="8">
    <location>
        <begin position="1"/>
        <end position="18"/>
    </location>
</feature>
<dbReference type="SMART" id="SM00812">
    <property type="entry name" value="Alpha_L_fucos"/>
    <property type="match status" value="1"/>
</dbReference>
<dbReference type="FunFam" id="2.60.40.1180:FF:000051">
    <property type="entry name" value="Alpha-L-fucosidase"/>
    <property type="match status" value="1"/>
</dbReference>
<keyword evidence="4 8" id="KW-0732">Signal</keyword>
<dbReference type="EMBL" id="EAAA01001541">
    <property type="status" value="NOT_ANNOTATED_CDS"/>
    <property type="molecule type" value="Genomic_DNA"/>
</dbReference>
<dbReference type="OrthoDB" id="6039950at2759"/>
<evidence type="ECO:0000256" key="8">
    <source>
        <dbReference type="PIRNR" id="PIRNR001092"/>
    </source>
</evidence>
<evidence type="ECO:0000313" key="11">
    <source>
        <dbReference type="Ensembl" id="ENSCINP00000006232.3"/>
    </source>
</evidence>
<feature type="domain" description="Glycoside hydrolase family 29 N-terminal" evidence="9">
    <location>
        <begin position="20"/>
        <end position="361"/>
    </location>
</feature>
<comment type="function">
    <text evidence="1">Alpha-L-fucosidase is responsible for hydrolyzing the alpha-1,6-linked fucose joined to the reducing-end N-acetylglucosamine of the carbohydrate moieties of glycoproteins.</text>
</comment>
<dbReference type="Pfam" id="PF16757">
    <property type="entry name" value="Fucosidase_C"/>
    <property type="match status" value="1"/>
</dbReference>
<dbReference type="GO" id="GO:0004560">
    <property type="term" value="F:alpha-L-fucosidase activity"/>
    <property type="evidence" value="ECO:0000318"/>
    <property type="project" value="GO_Central"/>
</dbReference>
<name>F6PLF9_CIOIN</name>
<evidence type="ECO:0000256" key="5">
    <source>
        <dbReference type="ARBA" id="ARBA00022801"/>
    </source>
</evidence>
<keyword evidence="12" id="KW-1185">Reference proteome</keyword>
<dbReference type="InterPro" id="IPR031919">
    <property type="entry name" value="Fucosidase_C"/>
</dbReference>
<evidence type="ECO:0000256" key="6">
    <source>
        <dbReference type="ARBA" id="ARBA00023180"/>
    </source>
</evidence>
<keyword evidence="6" id="KW-0325">Glycoprotein</keyword>
<dbReference type="Ensembl" id="ENSCINT00000006232.3">
    <property type="protein sequence ID" value="ENSCINP00000006232.3"/>
    <property type="gene ID" value="ENSCING00000003062.3"/>
</dbReference>
<dbReference type="Pfam" id="PF01120">
    <property type="entry name" value="Alpha_L_fucos"/>
    <property type="match status" value="1"/>
</dbReference>
<dbReference type="GO" id="GO:0006004">
    <property type="term" value="P:fucose metabolic process"/>
    <property type="evidence" value="ECO:0000318"/>
    <property type="project" value="GO_Central"/>
</dbReference>
<dbReference type="InParanoid" id="F6PLF9"/>
<evidence type="ECO:0000256" key="3">
    <source>
        <dbReference type="ARBA" id="ARBA00012662"/>
    </source>
</evidence>
<protein>
    <recommendedName>
        <fullName evidence="3">alpha-L-fucosidase</fullName>
        <ecNumber evidence="3">3.2.1.51</ecNumber>
    </recommendedName>
</protein>
<reference evidence="11" key="3">
    <citation type="submission" date="2025-08" db="UniProtKB">
        <authorList>
            <consortium name="Ensembl"/>
        </authorList>
    </citation>
    <scope>IDENTIFICATION</scope>
</reference>
<reference evidence="12" key="1">
    <citation type="journal article" date="2002" name="Science">
        <title>The draft genome of Ciona intestinalis: insights into chordate and vertebrate origins.</title>
        <authorList>
            <person name="Dehal P."/>
            <person name="Satou Y."/>
            <person name="Campbell R.K."/>
            <person name="Chapman J."/>
            <person name="Degnan B."/>
            <person name="De Tomaso A."/>
            <person name="Davidson B."/>
            <person name="Di Gregorio A."/>
            <person name="Gelpke M."/>
            <person name="Goodstein D.M."/>
            <person name="Harafuji N."/>
            <person name="Hastings K.E."/>
            <person name="Ho I."/>
            <person name="Hotta K."/>
            <person name="Huang W."/>
            <person name="Kawashima T."/>
            <person name="Lemaire P."/>
            <person name="Martinez D."/>
            <person name="Meinertzhagen I.A."/>
            <person name="Necula S."/>
            <person name="Nonaka M."/>
            <person name="Putnam N."/>
            <person name="Rash S."/>
            <person name="Saiga H."/>
            <person name="Satake M."/>
            <person name="Terry A."/>
            <person name="Yamada L."/>
            <person name="Wang H.G."/>
            <person name="Awazu S."/>
            <person name="Azumi K."/>
            <person name="Boore J."/>
            <person name="Branno M."/>
            <person name="Chin-Bow S."/>
            <person name="DeSantis R."/>
            <person name="Doyle S."/>
            <person name="Francino P."/>
            <person name="Keys D.N."/>
            <person name="Haga S."/>
            <person name="Hayashi H."/>
            <person name="Hino K."/>
            <person name="Imai K.S."/>
            <person name="Inaba K."/>
            <person name="Kano S."/>
            <person name="Kobayashi K."/>
            <person name="Kobayashi M."/>
            <person name="Lee B.I."/>
            <person name="Makabe K.W."/>
            <person name="Manohar C."/>
            <person name="Matassi G."/>
            <person name="Medina M."/>
            <person name="Mochizuki Y."/>
            <person name="Mount S."/>
            <person name="Morishita T."/>
            <person name="Miura S."/>
            <person name="Nakayama A."/>
            <person name="Nishizaka S."/>
            <person name="Nomoto H."/>
            <person name="Ohta F."/>
            <person name="Oishi K."/>
            <person name="Rigoutsos I."/>
            <person name="Sano M."/>
            <person name="Sasaki A."/>
            <person name="Sasakura Y."/>
            <person name="Shoguchi E."/>
            <person name="Shin-i T."/>
            <person name="Spagnuolo A."/>
            <person name="Stainier D."/>
            <person name="Suzuki M.M."/>
            <person name="Tassy O."/>
            <person name="Takatori N."/>
            <person name="Tokuoka M."/>
            <person name="Yagi K."/>
            <person name="Yoshizaki F."/>
            <person name="Wada S."/>
            <person name="Zhang C."/>
            <person name="Hyatt P.D."/>
            <person name="Larimer F."/>
            <person name="Detter C."/>
            <person name="Doggett N."/>
            <person name="Glavina T."/>
            <person name="Hawkins T."/>
            <person name="Richardson P."/>
            <person name="Lucas S."/>
            <person name="Kohara Y."/>
            <person name="Levine M."/>
            <person name="Satoh N."/>
            <person name="Rokhsar D.S."/>
        </authorList>
    </citation>
    <scope>NUCLEOTIDE SEQUENCE [LARGE SCALE GENOMIC DNA]</scope>
</reference>
<dbReference type="RefSeq" id="XP_002127716.1">
    <property type="nucleotide sequence ID" value="XM_002127680.5"/>
</dbReference>
<accession>A0A1W2WHE5</accession>
<dbReference type="InterPro" id="IPR017853">
    <property type="entry name" value="GH"/>
</dbReference>
<dbReference type="PANTHER" id="PTHR10030:SF37">
    <property type="entry name" value="ALPHA-L-FUCOSIDASE-RELATED"/>
    <property type="match status" value="1"/>
</dbReference>
<dbReference type="AlphaFoldDB" id="F6PLF9"/>
<dbReference type="Gene3D" id="3.20.20.80">
    <property type="entry name" value="Glycosidases"/>
    <property type="match status" value="1"/>
</dbReference>
<sequence>MLHHIILCSFLFLLCGQASECKSDIKAGNYLPNWDSLDKRPLPVWYDEAKVGIFIHWGVFSVPSFVSEWFWWYWQGTKQADCVDFMENNYPPSFQYADFAPEFTTEFFNPNDWADLFKTSGAEYVVLTSKHHEGFTNWPSANSWNWNSVDVGPHRNLVKELADAVRNRTSIHFGLYHSLYEWFNPLYLKDKADGFKTQEFVSSKTMPELYDIVNNYKPDVLWSDGDWEASAEYWNSTNFLAWLYNQSPVKDTVVTNDRWGQGVMCKHGGYFTCSDRYNPGKLQPRKWENAMTLDKKSWGYRRNAELSDYLTIEELLQTLATTVSCGGNLLVNIGPSKDGTIHPIFEERLKQMGEWLNVNGEAVYKSQPWKHQNDSLTPGVWYTTNQNKVYAFVFTWPTYGLLNLGSPVATSDASSVKLLGEESSLTWEPLKSAGVGIYLPVINPSTTNAKWLYVLQLTGFV</sequence>
<dbReference type="GeneID" id="100184076"/>
<dbReference type="OMA" id="FFNASYW"/>
<comment type="similarity">
    <text evidence="2 8">Belongs to the glycosyl hydrolase 29 family.</text>
</comment>
<reference evidence="11" key="4">
    <citation type="submission" date="2025-09" db="UniProtKB">
        <authorList>
            <consortium name="Ensembl"/>
        </authorList>
    </citation>
    <scope>IDENTIFICATION</scope>
</reference>